<sequence>MGAQSTSNGLTLEGQKNGSNYKRQSSDTPGANSKKRRRLVRGPWILPEDDILRQSPSQKESKITLAQELRLKESIHDFVVKLGLKLKVDAPTILATSVYLHRYYQTVQITSSKYYVASAALYISGKINDCVNSYDRISLYACNLKNPQAAKCPAGRQPPPIDEQSEYYGRWKSQVTYREEMILHKLNFDLNFASPYLLQHKILNRIHSGMRSTFYEKRKDIMSRTIKLIELLSSLPVILCYDMKVIFVVCFVITVLEGSNKFKDLTIPENFTSISMEVPVAEAAKCFNLIKKLLEVAQSDTRCISNKAAAKRLLGISSEKFLEVAKGKP</sequence>
<dbReference type="InterPro" id="IPR006671">
    <property type="entry name" value="Cyclin_N"/>
</dbReference>
<protein>
    <recommendedName>
        <fullName evidence="2">Cyclin N-terminal domain-containing protein</fullName>
    </recommendedName>
</protein>
<reference evidence="3 4" key="1">
    <citation type="submission" date="2024-03" db="EMBL/GenBank/DDBJ databases">
        <authorList>
            <person name="Brejova B."/>
        </authorList>
    </citation>
    <scope>NUCLEOTIDE SEQUENCE [LARGE SCALE GENOMIC DNA]</scope>
    <source>
        <strain evidence="3 4">CBS 14171</strain>
    </source>
</reference>
<dbReference type="RefSeq" id="XP_066832269.1">
    <property type="nucleotide sequence ID" value="XM_066975652.1"/>
</dbReference>
<feature type="region of interest" description="Disordered" evidence="1">
    <location>
        <begin position="1"/>
        <end position="39"/>
    </location>
</feature>
<accession>A0ABP0ZUT6</accession>
<keyword evidence="4" id="KW-1185">Reference proteome</keyword>
<feature type="domain" description="Cyclin N-terminal" evidence="2">
    <location>
        <begin position="68"/>
        <end position="191"/>
    </location>
</feature>
<proteinExistence type="predicted"/>
<evidence type="ECO:0000259" key="2">
    <source>
        <dbReference type="Pfam" id="PF00134"/>
    </source>
</evidence>
<dbReference type="PANTHER" id="PTHR10026">
    <property type="entry name" value="CYCLIN"/>
    <property type="match status" value="1"/>
</dbReference>
<evidence type="ECO:0000256" key="1">
    <source>
        <dbReference type="SAM" id="MobiDB-lite"/>
    </source>
</evidence>
<dbReference type="InterPro" id="IPR036915">
    <property type="entry name" value="Cyclin-like_sf"/>
</dbReference>
<evidence type="ECO:0000313" key="3">
    <source>
        <dbReference type="EMBL" id="CAK9441463.1"/>
    </source>
</evidence>
<dbReference type="EMBL" id="OZ022411">
    <property type="protein sequence ID" value="CAK9441463.1"/>
    <property type="molecule type" value="Genomic_DNA"/>
</dbReference>
<feature type="compositionally biased region" description="Polar residues" evidence="1">
    <location>
        <begin position="1"/>
        <end position="31"/>
    </location>
</feature>
<dbReference type="Proteomes" id="UP001497383">
    <property type="component" value="Chromosome 7"/>
</dbReference>
<name>A0ABP0ZUT6_9ASCO</name>
<dbReference type="Pfam" id="PF00134">
    <property type="entry name" value="Cyclin_N"/>
    <property type="match status" value="1"/>
</dbReference>
<dbReference type="GeneID" id="92210527"/>
<dbReference type="Gene3D" id="1.10.472.10">
    <property type="entry name" value="Cyclin-like"/>
    <property type="match status" value="1"/>
</dbReference>
<evidence type="ECO:0000313" key="4">
    <source>
        <dbReference type="Proteomes" id="UP001497383"/>
    </source>
</evidence>
<gene>
    <name evidence="3" type="ORF">LODBEIA_P53310</name>
</gene>
<dbReference type="InterPro" id="IPR043198">
    <property type="entry name" value="Cyclin/Ssn8"/>
</dbReference>
<organism evidence="3 4">
    <name type="scientific">Lodderomyces beijingensis</name>
    <dbReference type="NCBI Taxonomy" id="1775926"/>
    <lineage>
        <taxon>Eukaryota</taxon>
        <taxon>Fungi</taxon>
        <taxon>Dikarya</taxon>
        <taxon>Ascomycota</taxon>
        <taxon>Saccharomycotina</taxon>
        <taxon>Pichiomycetes</taxon>
        <taxon>Debaryomycetaceae</taxon>
        <taxon>Candida/Lodderomyces clade</taxon>
        <taxon>Lodderomyces</taxon>
    </lineage>
</organism>
<dbReference type="SUPFAM" id="SSF47954">
    <property type="entry name" value="Cyclin-like"/>
    <property type="match status" value="1"/>
</dbReference>